<dbReference type="Proteomes" id="UP000578077">
    <property type="component" value="Unassembled WGS sequence"/>
</dbReference>
<sequence>MPSTQHEMPLEFLRNRPELAARLLETFGFDVPDHDRAELSATECPDIQPKDYRADAVVTFSRAGAVRMAAVVEVQRRDDERKRYSWPVYVATVRARLECPTALLVICGDDATASWAAEPIPLGNPDSCLVPLVLGPEQVPVVTSPEEAREMPEIALLSAVAHGGENIKTLLACFEALEVLPQETFGLYYDFVVTALPPAALSTWEELMADAAEKYRSEFARRYVSEGEARGEARGEAKAILTVLAERGIDVSDEQRNHILTCTCENTLTTWLTRALTATSTSQLFR</sequence>
<name>A0A841E0C1_9ACTN</name>
<dbReference type="PANTHER" id="PTHR34613">
    <property type="entry name" value="SLL0800 PROTEIN"/>
    <property type="match status" value="1"/>
</dbReference>
<accession>A0A841E0C1</accession>
<proteinExistence type="predicted"/>
<gene>
    <name evidence="1" type="ORF">HNR25_000938</name>
</gene>
<evidence type="ECO:0008006" key="3">
    <source>
        <dbReference type="Google" id="ProtNLM"/>
    </source>
</evidence>
<organism evidence="1 2">
    <name type="scientific">Streptomonospora salina</name>
    <dbReference type="NCBI Taxonomy" id="104205"/>
    <lineage>
        <taxon>Bacteria</taxon>
        <taxon>Bacillati</taxon>
        <taxon>Actinomycetota</taxon>
        <taxon>Actinomycetes</taxon>
        <taxon>Streptosporangiales</taxon>
        <taxon>Nocardiopsidaceae</taxon>
        <taxon>Streptomonospora</taxon>
    </lineage>
</organism>
<protein>
    <recommendedName>
        <fullName evidence="3">Transposase (putative) YhgA-like domain-containing protein</fullName>
    </recommendedName>
</protein>
<comment type="caution">
    <text evidence="1">The sequence shown here is derived from an EMBL/GenBank/DDBJ whole genome shotgun (WGS) entry which is preliminary data.</text>
</comment>
<dbReference type="AlphaFoldDB" id="A0A841E0C1"/>
<dbReference type="EMBL" id="JACHLY010000001">
    <property type="protein sequence ID" value="MBB5997187.1"/>
    <property type="molecule type" value="Genomic_DNA"/>
</dbReference>
<keyword evidence="2" id="KW-1185">Reference proteome</keyword>
<dbReference type="PANTHER" id="PTHR34613:SF1">
    <property type="entry name" value="SLL6017 PROTEIN"/>
    <property type="match status" value="1"/>
</dbReference>
<reference evidence="1 2" key="1">
    <citation type="submission" date="2020-08" db="EMBL/GenBank/DDBJ databases">
        <title>Sequencing the genomes of 1000 actinobacteria strains.</title>
        <authorList>
            <person name="Klenk H.-P."/>
        </authorList>
    </citation>
    <scope>NUCLEOTIDE SEQUENCE [LARGE SCALE GENOMIC DNA]</scope>
    <source>
        <strain evidence="1 2">DSM 44593</strain>
    </source>
</reference>
<dbReference type="RefSeq" id="WP_184633492.1">
    <property type="nucleotide sequence ID" value="NZ_BAABKT010000003.1"/>
</dbReference>
<evidence type="ECO:0000313" key="2">
    <source>
        <dbReference type="Proteomes" id="UP000578077"/>
    </source>
</evidence>
<evidence type="ECO:0000313" key="1">
    <source>
        <dbReference type="EMBL" id="MBB5997187.1"/>
    </source>
</evidence>